<accession>A0ABD1EGS7</accession>
<dbReference type="EMBL" id="JBDJPC010000007">
    <property type="protein sequence ID" value="KAL1493896.1"/>
    <property type="molecule type" value="Genomic_DNA"/>
</dbReference>
<evidence type="ECO:0000259" key="2">
    <source>
        <dbReference type="PROSITE" id="PS50181"/>
    </source>
</evidence>
<dbReference type="PANTHER" id="PTHR20933">
    <property type="entry name" value="F-BOX ONLY PROTEIN 33"/>
    <property type="match status" value="1"/>
</dbReference>
<proteinExistence type="predicted"/>
<feature type="domain" description="F-box" evidence="2">
    <location>
        <begin position="32"/>
        <end position="78"/>
    </location>
</feature>
<comment type="caution">
    <text evidence="3">The sequence shown here is derived from an EMBL/GenBank/DDBJ whole genome shotgun (WGS) entry which is preliminary data.</text>
</comment>
<keyword evidence="4" id="KW-1185">Reference proteome</keyword>
<organism evidence="3 4">
    <name type="scientific">Hypothenemus hampei</name>
    <name type="common">Coffee berry borer</name>
    <dbReference type="NCBI Taxonomy" id="57062"/>
    <lineage>
        <taxon>Eukaryota</taxon>
        <taxon>Metazoa</taxon>
        <taxon>Ecdysozoa</taxon>
        <taxon>Arthropoda</taxon>
        <taxon>Hexapoda</taxon>
        <taxon>Insecta</taxon>
        <taxon>Pterygota</taxon>
        <taxon>Neoptera</taxon>
        <taxon>Endopterygota</taxon>
        <taxon>Coleoptera</taxon>
        <taxon>Polyphaga</taxon>
        <taxon>Cucujiformia</taxon>
        <taxon>Curculionidae</taxon>
        <taxon>Scolytinae</taxon>
        <taxon>Hypothenemus</taxon>
    </lineage>
</organism>
<dbReference type="InterPro" id="IPR001810">
    <property type="entry name" value="F-box_dom"/>
</dbReference>
<reference evidence="3 4" key="1">
    <citation type="submission" date="2024-05" db="EMBL/GenBank/DDBJ databases">
        <title>Genetic variation in Jamaican populations of the coffee berry borer (Hypothenemus hampei).</title>
        <authorList>
            <person name="Errbii M."/>
            <person name="Myrie A."/>
        </authorList>
    </citation>
    <scope>NUCLEOTIDE SEQUENCE [LARGE SCALE GENOMIC DNA]</scope>
    <source>
        <strain evidence="3">JA-Hopewell-2020-01-JO</strain>
        <tissue evidence="3">Whole body</tissue>
    </source>
</reference>
<dbReference type="SMART" id="SM00256">
    <property type="entry name" value="FBOX"/>
    <property type="match status" value="1"/>
</dbReference>
<dbReference type="PANTHER" id="PTHR20933:SF3">
    <property type="entry name" value="F-BOX ONLY PROTEIN 33"/>
    <property type="match status" value="1"/>
</dbReference>
<sequence length="474" mass="54688">MKRYKIGDMMDNHGECSKPKKSKSCSEQNIHHSRWTQLPSLVLHKIFGYLSPEDRISASSVCQHWRRSLFHPRWWPIMKFKIEHDNIRKAKFYTSNFGHIITEATITLDSLSPICIYEFINLLRLLNQNNRLRSLIIEPSHCRLEGSSSSCINRSGDSDVIEILDLIIAILPRLNAFSLGGLEELANYSDCIVRNLDPLKINLLGLASIKDNLTIYEESHFTPDLISSFKNLQTLSIDYDQLSDQFLYNLKDAKNLQRVVVHLHAVPEKHLGTTNNAWKDFKNAHPRCLLRLTVIHAYVDIKTLHSRVLREDMPLSHIKVFFCEDINLELLHILSTFYSRTLQSVMWIDSLSDMPNSWKLTESDESPDPFVLMSWLCGQFEELILYGYKYFEENLVAIGRLKGTKMKKVQIPSNDIMGDGCKFPFCTDPLKDITTHLQSAWSPIYVEDLHPVILDPNKGDSDEFLIPFVLADLH</sequence>
<feature type="region of interest" description="Disordered" evidence="1">
    <location>
        <begin position="1"/>
        <end position="23"/>
    </location>
</feature>
<name>A0ABD1EGS7_HYPHA</name>
<dbReference type="SUPFAM" id="SSF81383">
    <property type="entry name" value="F-box domain"/>
    <property type="match status" value="1"/>
</dbReference>
<dbReference type="PROSITE" id="PS50181">
    <property type="entry name" value="FBOX"/>
    <property type="match status" value="1"/>
</dbReference>
<protein>
    <recommendedName>
        <fullName evidence="2">F-box domain-containing protein</fullName>
    </recommendedName>
</protein>
<dbReference type="InterPro" id="IPR032675">
    <property type="entry name" value="LRR_dom_sf"/>
</dbReference>
<dbReference type="Pfam" id="PF12937">
    <property type="entry name" value="F-box-like"/>
    <property type="match status" value="1"/>
</dbReference>
<evidence type="ECO:0000313" key="4">
    <source>
        <dbReference type="Proteomes" id="UP001566132"/>
    </source>
</evidence>
<dbReference type="Proteomes" id="UP001566132">
    <property type="component" value="Unassembled WGS sequence"/>
</dbReference>
<dbReference type="CDD" id="cd22104">
    <property type="entry name" value="F-box_FBXO33"/>
    <property type="match status" value="1"/>
</dbReference>
<feature type="compositionally biased region" description="Basic and acidic residues" evidence="1">
    <location>
        <begin position="1"/>
        <end position="18"/>
    </location>
</feature>
<dbReference type="Gene3D" id="3.80.10.10">
    <property type="entry name" value="Ribonuclease Inhibitor"/>
    <property type="match status" value="1"/>
</dbReference>
<gene>
    <name evidence="3" type="ORF">ABEB36_009578</name>
</gene>
<evidence type="ECO:0000256" key="1">
    <source>
        <dbReference type="SAM" id="MobiDB-lite"/>
    </source>
</evidence>
<dbReference type="Gene3D" id="1.20.1280.50">
    <property type="match status" value="1"/>
</dbReference>
<dbReference type="InterPro" id="IPR036047">
    <property type="entry name" value="F-box-like_dom_sf"/>
</dbReference>
<dbReference type="AlphaFoldDB" id="A0ABD1EGS7"/>
<evidence type="ECO:0000313" key="3">
    <source>
        <dbReference type="EMBL" id="KAL1493896.1"/>
    </source>
</evidence>